<evidence type="ECO:0000313" key="1">
    <source>
        <dbReference type="EMBL" id="KIH55225.1"/>
    </source>
</evidence>
<evidence type="ECO:0000313" key="2">
    <source>
        <dbReference type="Proteomes" id="UP000054047"/>
    </source>
</evidence>
<dbReference type="PANTHER" id="PTHR23028:SF127">
    <property type="entry name" value="ACYL_TRANSF_3 DOMAIN-CONTAINING PROTEIN-RELATED"/>
    <property type="match status" value="1"/>
</dbReference>
<keyword evidence="2" id="KW-1185">Reference proteome</keyword>
<accession>A0A0C2G2R3</accession>
<proteinExistence type="predicted"/>
<sequence length="60" mass="6966">MSEKRLDIQGLRGWAVTSVVLFHFFPNYFPNGYIGVDISQTLRICLRIRGRSAWRCSGIY</sequence>
<protein>
    <recommendedName>
        <fullName evidence="3">Acyltransferase 3 domain-containing protein</fullName>
    </recommendedName>
</protein>
<dbReference type="AlphaFoldDB" id="A0A0C2G2R3"/>
<dbReference type="GO" id="GO:0000271">
    <property type="term" value="P:polysaccharide biosynthetic process"/>
    <property type="evidence" value="ECO:0007669"/>
    <property type="project" value="TreeGrafter"/>
</dbReference>
<gene>
    <name evidence="1" type="ORF">ANCDUO_14622</name>
</gene>
<organism evidence="1 2">
    <name type="scientific">Ancylostoma duodenale</name>
    <dbReference type="NCBI Taxonomy" id="51022"/>
    <lineage>
        <taxon>Eukaryota</taxon>
        <taxon>Metazoa</taxon>
        <taxon>Ecdysozoa</taxon>
        <taxon>Nematoda</taxon>
        <taxon>Chromadorea</taxon>
        <taxon>Rhabditida</taxon>
        <taxon>Rhabditina</taxon>
        <taxon>Rhabditomorpha</taxon>
        <taxon>Strongyloidea</taxon>
        <taxon>Ancylostomatidae</taxon>
        <taxon>Ancylostomatinae</taxon>
        <taxon>Ancylostoma</taxon>
    </lineage>
</organism>
<dbReference type="InterPro" id="IPR050879">
    <property type="entry name" value="Acyltransferase_3"/>
</dbReference>
<reference evidence="1 2" key="1">
    <citation type="submission" date="2013-12" db="EMBL/GenBank/DDBJ databases">
        <title>Draft genome of the parsitic nematode Ancylostoma duodenale.</title>
        <authorList>
            <person name="Mitreva M."/>
        </authorList>
    </citation>
    <scope>NUCLEOTIDE SEQUENCE [LARGE SCALE GENOMIC DNA]</scope>
    <source>
        <strain evidence="1 2">Zhejiang</strain>
    </source>
</reference>
<dbReference type="EMBL" id="KN737711">
    <property type="protein sequence ID" value="KIH55225.1"/>
    <property type="molecule type" value="Genomic_DNA"/>
</dbReference>
<dbReference type="OrthoDB" id="10061508at2759"/>
<dbReference type="Proteomes" id="UP000054047">
    <property type="component" value="Unassembled WGS sequence"/>
</dbReference>
<dbReference type="PANTHER" id="PTHR23028">
    <property type="entry name" value="ACETYLTRANSFERASE"/>
    <property type="match status" value="1"/>
</dbReference>
<evidence type="ECO:0008006" key="3">
    <source>
        <dbReference type="Google" id="ProtNLM"/>
    </source>
</evidence>
<name>A0A0C2G2R3_9BILA</name>
<dbReference type="GO" id="GO:0016020">
    <property type="term" value="C:membrane"/>
    <property type="evidence" value="ECO:0007669"/>
    <property type="project" value="TreeGrafter"/>
</dbReference>